<comment type="caution">
    <text evidence="4">The sequence shown here is derived from an EMBL/GenBank/DDBJ whole genome shotgun (WGS) entry which is preliminary data.</text>
</comment>
<dbReference type="Gene3D" id="2.60.40.4270">
    <property type="entry name" value="Listeria-Bacteroides repeat domain"/>
    <property type="match status" value="1"/>
</dbReference>
<dbReference type="Gene3D" id="2.160.20.110">
    <property type="match status" value="1"/>
</dbReference>
<feature type="domain" description="Pesticidal crystal protein Cry22Aa Ig-like" evidence="3">
    <location>
        <begin position="501"/>
        <end position="581"/>
    </location>
</feature>
<protein>
    <submittedName>
        <fullName evidence="4">DUF5011 domain-containing protein</fullName>
    </submittedName>
</protein>
<evidence type="ECO:0000313" key="5">
    <source>
        <dbReference type="Proteomes" id="UP001165962"/>
    </source>
</evidence>
<dbReference type="InterPro" id="IPR032179">
    <property type="entry name" value="Cry22Aa_Ig-like"/>
</dbReference>
<feature type="domain" description="GLUG" evidence="2">
    <location>
        <begin position="227"/>
        <end position="252"/>
    </location>
</feature>
<accession>A0ABX0J8W2</accession>
<feature type="non-terminal residue" evidence="4">
    <location>
        <position position="742"/>
    </location>
</feature>
<dbReference type="RefSeq" id="WP_166152492.1">
    <property type="nucleotide sequence ID" value="NZ_JAAOIW010000007.1"/>
</dbReference>
<organism evidence="4 5">
    <name type="scientific">Paenibacillus agricola</name>
    <dbReference type="NCBI Taxonomy" id="2716264"/>
    <lineage>
        <taxon>Bacteria</taxon>
        <taxon>Bacillati</taxon>
        <taxon>Bacillota</taxon>
        <taxon>Bacilli</taxon>
        <taxon>Bacillales</taxon>
        <taxon>Paenibacillaceae</taxon>
        <taxon>Paenibacillus</taxon>
    </lineage>
</organism>
<dbReference type="Pfam" id="PF07581">
    <property type="entry name" value="Glug"/>
    <property type="match status" value="3"/>
</dbReference>
<feature type="domain" description="GLUG" evidence="2">
    <location>
        <begin position="201"/>
        <end position="226"/>
    </location>
</feature>
<dbReference type="Pfam" id="PF09479">
    <property type="entry name" value="Flg_new"/>
    <property type="match status" value="1"/>
</dbReference>
<dbReference type="EMBL" id="JAAOIW010000007">
    <property type="protein sequence ID" value="NHN32226.1"/>
    <property type="molecule type" value="Genomic_DNA"/>
</dbReference>
<dbReference type="Proteomes" id="UP001165962">
    <property type="component" value="Unassembled WGS sequence"/>
</dbReference>
<proteinExistence type="predicted"/>
<dbReference type="Pfam" id="PF16403">
    <property type="entry name" value="Bact_surface_Ig-like"/>
    <property type="match status" value="2"/>
</dbReference>
<dbReference type="InterPro" id="IPR013783">
    <property type="entry name" value="Ig-like_fold"/>
</dbReference>
<reference evidence="4" key="1">
    <citation type="submission" date="2020-03" db="EMBL/GenBank/DDBJ databases">
        <title>Draft sequencing of Paenibacilllus sp. S3N08.</title>
        <authorList>
            <person name="Kim D.-U."/>
        </authorList>
    </citation>
    <scope>NUCLEOTIDE SEQUENCE</scope>
    <source>
        <strain evidence="4">S3N08</strain>
    </source>
</reference>
<dbReference type="InterPro" id="IPR042229">
    <property type="entry name" value="Listeria/Bacterioides_rpt_sf"/>
</dbReference>
<dbReference type="Gene3D" id="2.60.40.10">
    <property type="entry name" value="Immunoglobulins"/>
    <property type="match status" value="3"/>
</dbReference>
<sequence>MRFNLKKGMSIILVILMVLGGLNGLLIGGDKVYAAVAFAGGTGTIADPYQIATAAQLNELRNHLQDGDNNYKLIADIDLSTYSTGSGWAPIGNTGGNGSGIFIGNLDGNGFKIMNLKINRTTTDNVGLFAIIAYSEMKNIILENISVKGRAITGGLVGNNQGTISNSSVTGSVTGKANSGGIVGLNLSTIVNSYAAVSVSGTSEVGGLAGYSQEAISNSYATGSVSGTYNVGGLVGSNAYIISKSYATGRVSGTSDIGGLVGGNSVGTVNNSFYDKNTTRQVDTGKGTGKTSSEMKQITTYTDAGWDLSGRWAINALRNNGYPTLQGVQIYVTYDGNGNTEGVTPFDSSTYLKRATVSVYGNTGGLINSGYSFAGWNTLADGSGITYLAAETFTITLSKTLYAKWMSTAATLTSVIGTISTGRTMNETITDIPYATTLAALKTAITPAANAIFEVYDADGVTPATTLTTGKKVIVTAQDRITKVTYTLTVKSAPDITLPVITLTGNPRVNLTPGASYTDAGATALDNIDGDLTSRIVVTVSNTMNLGTTLDTAVGGTYTYHYNVSDTAGNAAAEVTRSVVVAIPDITLPVITLNGNATVNLTHGASYMDAGATALDNIDGDLTSRIVVTVSNTMNLGTTLDTAVAGTYTFHYNVSDTAGNAAAEVTRSVVVAIPDITLPVITLNGNPRVSLTHGAGYTDAGATALDNIDGNLTSRIVVTVSNTMNLGTTLDTAVGGTYTYHY</sequence>
<keyword evidence="5" id="KW-1185">Reference proteome</keyword>
<dbReference type="InterPro" id="IPR011493">
    <property type="entry name" value="GLUG"/>
</dbReference>
<name>A0ABX0J8W2_9BACL</name>
<feature type="domain" description="GLUG" evidence="2">
    <location>
        <begin position="153"/>
        <end position="174"/>
    </location>
</feature>
<evidence type="ECO:0000259" key="2">
    <source>
        <dbReference type="Pfam" id="PF07581"/>
    </source>
</evidence>
<evidence type="ECO:0000259" key="3">
    <source>
        <dbReference type="Pfam" id="PF16403"/>
    </source>
</evidence>
<feature type="domain" description="Pesticidal crystal protein Cry22Aa Ig-like" evidence="3">
    <location>
        <begin position="591"/>
        <end position="671"/>
    </location>
</feature>
<dbReference type="InterPro" id="IPR013378">
    <property type="entry name" value="InlB-like_B-rpt"/>
</dbReference>
<gene>
    <name evidence="4" type="ORF">G9U52_20500</name>
</gene>
<evidence type="ECO:0000256" key="1">
    <source>
        <dbReference type="ARBA" id="ARBA00004196"/>
    </source>
</evidence>
<evidence type="ECO:0000313" key="4">
    <source>
        <dbReference type="EMBL" id="NHN32226.1"/>
    </source>
</evidence>
<comment type="subcellular location">
    <subcellularLocation>
        <location evidence="1">Cell envelope</location>
    </subcellularLocation>
</comment>